<keyword evidence="2" id="KW-0806">Transcription termination</keyword>
<evidence type="ECO:0000256" key="2">
    <source>
        <dbReference type="ARBA" id="ARBA00022472"/>
    </source>
</evidence>
<keyword evidence="3" id="KW-0809">Transit peptide</keyword>
<dbReference type="EMBL" id="JAWXYG010000004">
    <property type="protein sequence ID" value="KAK4275606.1"/>
    <property type="molecule type" value="Genomic_DNA"/>
</dbReference>
<sequence>MLNFLISRLSSSSLPCWRTTQFGFLQHNASLISYSFSSAAKFAQSNQPEQNRHGSFTFTVSYLMNNFGMSAEAAGKLSTRFELKDLDKPNSVLSLLRSYEFSDAQIFKIVKCFPQVLAANPEHNLLPKLRFIHSVGFSASEIPELFSSYPTLLFLSLEKRIIPHYEALKTVLGDDCKVKRCLKGSRWNVVSYGVMNIVPNINFLRDEGVPQSSVLTLLYRSANVAFINQSKFVDNVKFIKETGIQPFKGAFIDALMVVSLVGKSTWESKLDIFERLGWSRDVTLSAFSKFPSIMRMSEEKITNMMKFFVDQMGLQLEDIAGCPTIFSYSLKRRIIPRWSVVKILRMKGLIKGNMSLLTIIIMGEKKFGENFVMKFQESVPQLLELYSGASRAVPEVLA</sequence>
<evidence type="ECO:0000313" key="5">
    <source>
        <dbReference type="Proteomes" id="UP001293593"/>
    </source>
</evidence>
<dbReference type="InterPro" id="IPR003690">
    <property type="entry name" value="MTERF"/>
</dbReference>
<dbReference type="Gene3D" id="1.25.70.10">
    <property type="entry name" value="Transcription termination factor 3, mitochondrial"/>
    <property type="match status" value="1"/>
</dbReference>
<dbReference type="GO" id="GO:0006353">
    <property type="term" value="P:DNA-templated transcription termination"/>
    <property type="evidence" value="ECO:0007669"/>
    <property type="project" value="UniProtKB-KW"/>
</dbReference>
<protein>
    <submittedName>
        <fullName evidence="4">Uncharacterized protein</fullName>
    </submittedName>
</protein>
<comment type="caution">
    <text evidence="4">The sequence shown here is derived from an EMBL/GenBank/DDBJ whole genome shotgun (WGS) entry which is preliminary data.</text>
</comment>
<reference evidence="4" key="1">
    <citation type="submission" date="2023-10" db="EMBL/GenBank/DDBJ databases">
        <title>Chromosome-level genome of the transformable northern wattle, Acacia crassicarpa.</title>
        <authorList>
            <person name="Massaro I."/>
            <person name="Sinha N.R."/>
            <person name="Poethig S."/>
            <person name="Leichty A.R."/>
        </authorList>
    </citation>
    <scope>NUCLEOTIDE SEQUENCE</scope>
    <source>
        <strain evidence="4">Acra3RX</strain>
        <tissue evidence="4">Leaf</tissue>
    </source>
</reference>
<dbReference type="SMART" id="SM00733">
    <property type="entry name" value="Mterf"/>
    <property type="match status" value="4"/>
</dbReference>
<dbReference type="Proteomes" id="UP001293593">
    <property type="component" value="Unassembled WGS sequence"/>
</dbReference>
<evidence type="ECO:0000256" key="3">
    <source>
        <dbReference type="ARBA" id="ARBA00022946"/>
    </source>
</evidence>
<evidence type="ECO:0000313" key="4">
    <source>
        <dbReference type="EMBL" id="KAK4275606.1"/>
    </source>
</evidence>
<keyword evidence="5" id="KW-1185">Reference proteome</keyword>
<dbReference type="PANTHER" id="PTHR13068:SF133">
    <property type="entry name" value="MITOCHONDRIAL TRANSCRIPTION TERMINATION FACTOR FAMILY PROTEIN"/>
    <property type="match status" value="1"/>
</dbReference>
<evidence type="ECO:0000256" key="1">
    <source>
        <dbReference type="ARBA" id="ARBA00007692"/>
    </source>
</evidence>
<comment type="similarity">
    <text evidence="1">Belongs to the mTERF family.</text>
</comment>
<organism evidence="4 5">
    <name type="scientific">Acacia crassicarpa</name>
    <name type="common">northern wattle</name>
    <dbReference type="NCBI Taxonomy" id="499986"/>
    <lineage>
        <taxon>Eukaryota</taxon>
        <taxon>Viridiplantae</taxon>
        <taxon>Streptophyta</taxon>
        <taxon>Embryophyta</taxon>
        <taxon>Tracheophyta</taxon>
        <taxon>Spermatophyta</taxon>
        <taxon>Magnoliopsida</taxon>
        <taxon>eudicotyledons</taxon>
        <taxon>Gunneridae</taxon>
        <taxon>Pentapetalae</taxon>
        <taxon>rosids</taxon>
        <taxon>fabids</taxon>
        <taxon>Fabales</taxon>
        <taxon>Fabaceae</taxon>
        <taxon>Caesalpinioideae</taxon>
        <taxon>mimosoid clade</taxon>
        <taxon>Acacieae</taxon>
        <taxon>Acacia</taxon>
    </lineage>
</organism>
<dbReference type="InterPro" id="IPR038538">
    <property type="entry name" value="MTERF_sf"/>
</dbReference>
<gene>
    <name evidence="4" type="ORF">QN277_018656</name>
</gene>
<keyword evidence="2" id="KW-0805">Transcription regulation</keyword>
<dbReference type="PANTHER" id="PTHR13068">
    <property type="entry name" value="CGI-12 PROTEIN-RELATED"/>
    <property type="match status" value="1"/>
</dbReference>
<dbReference type="AlphaFoldDB" id="A0AAE1MUV2"/>
<proteinExistence type="inferred from homology"/>
<name>A0AAE1MUV2_9FABA</name>
<dbReference type="Pfam" id="PF02536">
    <property type="entry name" value="mTERF"/>
    <property type="match status" value="2"/>
</dbReference>
<dbReference type="GO" id="GO:0003676">
    <property type="term" value="F:nucleic acid binding"/>
    <property type="evidence" value="ECO:0007669"/>
    <property type="project" value="InterPro"/>
</dbReference>
<accession>A0AAE1MUV2</accession>
<dbReference type="FunFam" id="1.25.70.10:FF:000001">
    <property type="entry name" value="Mitochondrial transcription termination factor-like"/>
    <property type="match status" value="1"/>
</dbReference>
<keyword evidence="2" id="KW-0804">Transcription</keyword>